<protein>
    <recommendedName>
        <fullName evidence="10">Calcium release-activated calcium channel protein 1</fullName>
    </recommendedName>
</protein>
<evidence type="ECO:0000256" key="5">
    <source>
        <dbReference type="ARBA" id="ARBA00023136"/>
    </source>
</evidence>
<keyword evidence="3 7" id="KW-0812">Transmembrane</keyword>
<dbReference type="AlphaFoldDB" id="A0ABD2N0N8"/>
<keyword evidence="5 7" id="KW-0472">Membrane</keyword>
<gene>
    <name evidence="8" type="ORF">HHI36_022752</name>
</gene>
<comment type="similarity">
    <text evidence="2">Belongs to the Orai family.</text>
</comment>
<dbReference type="InterPro" id="IPR012446">
    <property type="entry name" value="CRAC_channel"/>
</dbReference>
<feature type="transmembrane region" description="Helical" evidence="7">
    <location>
        <begin position="259"/>
        <end position="282"/>
    </location>
</feature>
<comment type="subcellular location">
    <subcellularLocation>
        <location evidence="1">Membrane</location>
        <topology evidence="1">Multi-pass membrane protein</topology>
    </subcellularLocation>
</comment>
<feature type="region of interest" description="Disordered" evidence="6">
    <location>
        <begin position="1"/>
        <end position="28"/>
    </location>
</feature>
<dbReference type="InterPro" id="IPR018187">
    <property type="entry name" value="Asp/Glu_racemase_AS_1"/>
</dbReference>
<dbReference type="PANTHER" id="PTHR31501">
    <property type="entry name" value="CALCIUM RELEASE-ACTIVATED CALCIUM CHANNEL PROTEIN 1"/>
    <property type="match status" value="1"/>
</dbReference>
<reference evidence="8 9" key="1">
    <citation type="journal article" date="2021" name="BMC Biol.">
        <title>Horizontally acquired antibacterial genes associated with adaptive radiation of ladybird beetles.</title>
        <authorList>
            <person name="Li H.S."/>
            <person name="Tang X.F."/>
            <person name="Huang Y.H."/>
            <person name="Xu Z.Y."/>
            <person name="Chen M.L."/>
            <person name="Du X.Y."/>
            <person name="Qiu B.Y."/>
            <person name="Chen P.T."/>
            <person name="Zhang W."/>
            <person name="Slipinski A."/>
            <person name="Escalona H.E."/>
            <person name="Waterhouse R.M."/>
            <person name="Zwick A."/>
            <person name="Pang H."/>
        </authorList>
    </citation>
    <scope>NUCLEOTIDE SEQUENCE [LARGE SCALE GENOMIC DNA]</scope>
    <source>
        <strain evidence="8">SYSU2018</strain>
    </source>
</reference>
<feature type="transmembrane region" description="Helical" evidence="7">
    <location>
        <begin position="171"/>
        <end position="198"/>
    </location>
</feature>
<evidence type="ECO:0000256" key="3">
    <source>
        <dbReference type="ARBA" id="ARBA00022692"/>
    </source>
</evidence>
<dbReference type="EMBL" id="JABFTP020000042">
    <property type="protein sequence ID" value="KAL3272271.1"/>
    <property type="molecule type" value="Genomic_DNA"/>
</dbReference>
<dbReference type="GO" id="GO:0016020">
    <property type="term" value="C:membrane"/>
    <property type="evidence" value="ECO:0007669"/>
    <property type="project" value="UniProtKB-SubCell"/>
</dbReference>
<evidence type="ECO:0008006" key="10">
    <source>
        <dbReference type="Google" id="ProtNLM"/>
    </source>
</evidence>
<feature type="transmembrane region" description="Helical" evidence="7">
    <location>
        <begin position="227"/>
        <end position="253"/>
    </location>
</feature>
<dbReference type="PANTHER" id="PTHR31501:SF7">
    <property type="entry name" value="CALCIUM RELEASE-ACTIVATED CALCIUM CHANNEL PROTEIN 1"/>
    <property type="match status" value="1"/>
</dbReference>
<dbReference type="PROSITE" id="PS00923">
    <property type="entry name" value="ASP_GLU_RACEMASE_1"/>
    <property type="match status" value="1"/>
</dbReference>
<proteinExistence type="inferred from homology"/>
<evidence type="ECO:0000313" key="9">
    <source>
        <dbReference type="Proteomes" id="UP001516400"/>
    </source>
</evidence>
<keyword evidence="9" id="KW-1185">Reference proteome</keyword>
<keyword evidence="4 7" id="KW-1133">Transmembrane helix</keyword>
<evidence type="ECO:0000256" key="4">
    <source>
        <dbReference type="ARBA" id="ARBA00022989"/>
    </source>
</evidence>
<name>A0ABD2N0N8_9CUCU</name>
<dbReference type="Proteomes" id="UP001516400">
    <property type="component" value="Unassembled WGS sequence"/>
</dbReference>
<evidence type="ECO:0000256" key="2">
    <source>
        <dbReference type="ARBA" id="ARBA00008062"/>
    </source>
</evidence>
<evidence type="ECO:0000256" key="7">
    <source>
        <dbReference type="SAM" id="Phobius"/>
    </source>
</evidence>
<dbReference type="Gene3D" id="1.20.140.140">
    <property type="entry name" value="Calcium release-activated calcium channel protein Orai"/>
    <property type="match status" value="1"/>
</dbReference>
<evidence type="ECO:0000256" key="1">
    <source>
        <dbReference type="ARBA" id="ARBA00004141"/>
    </source>
</evidence>
<dbReference type="Pfam" id="PF07856">
    <property type="entry name" value="Orai-1"/>
    <property type="match status" value="1"/>
</dbReference>
<comment type="caution">
    <text evidence="8">The sequence shown here is derived from an EMBL/GenBank/DDBJ whole genome shotgun (WGS) entry which is preliminary data.</text>
</comment>
<organism evidence="8 9">
    <name type="scientific">Cryptolaemus montrouzieri</name>
    <dbReference type="NCBI Taxonomy" id="559131"/>
    <lineage>
        <taxon>Eukaryota</taxon>
        <taxon>Metazoa</taxon>
        <taxon>Ecdysozoa</taxon>
        <taxon>Arthropoda</taxon>
        <taxon>Hexapoda</taxon>
        <taxon>Insecta</taxon>
        <taxon>Pterygota</taxon>
        <taxon>Neoptera</taxon>
        <taxon>Endopterygota</taxon>
        <taxon>Coleoptera</taxon>
        <taxon>Polyphaga</taxon>
        <taxon>Cucujiformia</taxon>
        <taxon>Coccinelloidea</taxon>
        <taxon>Coccinellidae</taxon>
        <taxon>Scymninae</taxon>
        <taxon>Scymnini</taxon>
        <taxon>Cryptolaemus</taxon>
    </lineage>
</organism>
<evidence type="ECO:0000256" key="6">
    <source>
        <dbReference type="SAM" id="MobiDB-lite"/>
    </source>
</evidence>
<dbReference type="InterPro" id="IPR038350">
    <property type="entry name" value="Orai_sf"/>
</dbReference>
<evidence type="ECO:0000313" key="8">
    <source>
        <dbReference type="EMBL" id="KAL3272271.1"/>
    </source>
</evidence>
<sequence length="314" mass="35330">MPNLPSWQNYKQNTLPRPKSLNFSIDPSRSPVKIYSINDSPISRKTESNEGSFSPIPPISREKNNVYSCSSSTISNSKNGFKSLSTQKLITNQIDEESSGCSCKCSCKGSIELHPSPMVHYNERQSLSWRRLHMSRAKLKATSATSELLSGFAMVAMVELQINEPTDVPEWLFVIFAVCTTILVSVHIFALMISTYILPNIDAIAKMEICEWVSESPHERMRGFIEIAWAFSTVLGLFLFLLEVAILCWVKFWDYSFPAAIAATVIVIPVLIVFVLFAVHFYHSLVVLKCNSSSNDMIKLEDMKKQLDDMANPV</sequence>
<feature type="compositionally biased region" description="Polar residues" evidence="6">
    <location>
        <begin position="1"/>
        <end position="27"/>
    </location>
</feature>
<accession>A0ABD2N0N8</accession>